<dbReference type="PIRSF" id="PIRSF000441">
    <property type="entry name" value="CysE"/>
    <property type="match status" value="1"/>
</dbReference>
<keyword evidence="6 10" id="KW-0808">Transferase</keyword>
<dbReference type="GO" id="GO:0009001">
    <property type="term" value="F:serine O-acetyltransferase activity"/>
    <property type="evidence" value="ECO:0007669"/>
    <property type="project" value="UniProtKB-EC"/>
</dbReference>
<keyword evidence="8 10" id="KW-0012">Acyltransferase</keyword>
<evidence type="ECO:0000256" key="3">
    <source>
        <dbReference type="ARBA" id="ARBA00013266"/>
    </source>
</evidence>
<comment type="similarity">
    <text evidence="2 10">Belongs to the transferase hexapeptide repeat family.</text>
</comment>
<dbReference type="GO" id="GO:0006535">
    <property type="term" value="P:cysteine biosynthetic process from serine"/>
    <property type="evidence" value="ECO:0007669"/>
    <property type="project" value="InterPro"/>
</dbReference>
<comment type="pathway">
    <text evidence="1">Amino-acid biosynthesis; L-cysteine biosynthesis; L-cysteine from L-serine: step 1/2.</text>
</comment>
<evidence type="ECO:0000256" key="1">
    <source>
        <dbReference type="ARBA" id="ARBA00004876"/>
    </source>
</evidence>
<dbReference type="EMBL" id="DVHK01000057">
    <property type="protein sequence ID" value="HIR66868.1"/>
    <property type="molecule type" value="Genomic_DNA"/>
</dbReference>
<dbReference type="AlphaFoldDB" id="A0A9D1E5I6"/>
<dbReference type="Pfam" id="PF00132">
    <property type="entry name" value="Hexapep"/>
    <property type="match status" value="1"/>
</dbReference>
<dbReference type="Gene3D" id="1.10.3130.10">
    <property type="entry name" value="serine acetyltransferase, domain 1"/>
    <property type="match status" value="1"/>
</dbReference>
<proteinExistence type="inferred from homology"/>
<dbReference type="InterPro" id="IPR045304">
    <property type="entry name" value="LbH_SAT"/>
</dbReference>
<dbReference type="NCBIfam" id="NF041874">
    <property type="entry name" value="EPS_EpsC"/>
    <property type="match status" value="1"/>
</dbReference>
<evidence type="ECO:0000313" key="11">
    <source>
        <dbReference type="EMBL" id="HIR66868.1"/>
    </source>
</evidence>
<dbReference type="InterPro" id="IPR001451">
    <property type="entry name" value="Hexapep"/>
</dbReference>
<evidence type="ECO:0000256" key="10">
    <source>
        <dbReference type="PIRNR" id="PIRNR000441"/>
    </source>
</evidence>
<evidence type="ECO:0000256" key="8">
    <source>
        <dbReference type="ARBA" id="ARBA00023315"/>
    </source>
</evidence>
<evidence type="ECO:0000256" key="4">
    <source>
        <dbReference type="ARBA" id="ARBA00018522"/>
    </source>
</evidence>
<dbReference type="Gene3D" id="2.160.10.10">
    <property type="entry name" value="Hexapeptide repeat proteins"/>
    <property type="match status" value="1"/>
</dbReference>
<dbReference type="NCBIfam" id="TIGR01172">
    <property type="entry name" value="cysE"/>
    <property type="match status" value="1"/>
</dbReference>
<evidence type="ECO:0000256" key="2">
    <source>
        <dbReference type="ARBA" id="ARBA00007274"/>
    </source>
</evidence>
<dbReference type="FunFam" id="2.160.10.10:FF:000007">
    <property type="entry name" value="Serine acetyltransferase"/>
    <property type="match status" value="1"/>
</dbReference>
<comment type="caution">
    <text evidence="11">The sequence shown here is derived from an EMBL/GenBank/DDBJ whole genome shotgun (WGS) entry which is preliminary data.</text>
</comment>
<name>A0A9D1E5I6_9FIRM</name>
<reference evidence="11" key="2">
    <citation type="journal article" date="2021" name="PeerJ">
        <title>Extensive microbial diversity within the chicken gut microbiome revealed by metagenomics and culture.</title>
        <authorList>
            <person name="Gilroy R."/>
            <person name="Ravi A."/>
            <person name="Getino M."/>
            <person name="Pursley I."/>
            <person name="Horton D.L."/>
            <person name="Alikhan N.F."/>
            <person name="Baker D."/>
            <person name="Gharbi K."/>
            <person name="Hall N."/>
            <person name="Watson M."/>
            <person name="Adriaenssens E.M."/>
            <person name="Foster-Nyarko E."/>
            <person name="Jarju S."/>
            <person name="Secka A."/>
            <person name="Antonio M."/>
            <person name="Oren A."/>
            <person name="Chaudhuri R.R."/>
            <person name="La Ragione R."/>
            <person name="Hildebrand F."/>
            <person name="Pallen M.J."/>
        </authorList>
    </citation>
    <scope>NUCLEOTIDE SEQUENCE</scope>
    <source>
        <strain evidence="11">ChiW16-3235</strain>
    </source>
</reference>
<dbReference type="EC" id="2.3.1.30" evidence="3 10"/>
<dbReference type="PANTHER" id="PTHR42811">
    <property type="entry name" value="SERINE ACETYLTRANSFERASE"/>
    <property type="match status" value="1"/>
</dbReference>
<comment type="catalytic activity">
    <reaction evidence="9 10">
        <text>L-serine + acetyl-CoA = O-acetyl-L-serine + CoA</text>
        <dbReference type="Rhea" id="RHEA:24560"/>
        <dbReference type="ChEBI" id="CHEBI:33384"/>
        <dbReference type="ChEBI" id="CHEBI:57287"/>
        <dbReference type="ChEBI" id="CHEBI:57288"/>
        <dbReference type="ChEBI" id="CHEBI:58340"/>
        <dbReference type="EC" id="2.3.1.30"/>
    </reaction>
</comment>
<dbReference type="CDD" id="cd03354">
    <property type="entry name" value="LbH_SAT"/>
    <property type="match status" value="1"/>
</dbReference>
<dbReference type="Proteomes" id="UP000823913">
    <property type="component" value="Unassembled WGS sequence"/>
</dbReference>
<keyword evidence="7" id="KW-0198">Cysteine biosynthesis</keyword>
<dbReference type="InterPro" id="IPR053376">
    <property type="entry name" value="Serine_acetyltransferase"/>
</dbReference>
<protein>
    <recommendedName>
        <fullName evidence="4 10">Serine acetyltransferase</fullName>
        <ecNumber evidence="3 10">2.3.1.30</ecNumber>
    </recommendedName>
</protein>
<gene>
    <name evidence="11" type="primary">cysE</name>
    <name evidence="11" type="ORF">IAB94_02325</name>
</gene>
<evidence type="ECO:0000313" key="12">
    <source>
        <dbReference type="Proteomes" id="UP000823913"/>
    </source>
</evidence>
<dbReference type="GO" id="GO:0005737">
    <property type="term" value="C:cytoplasm"/>
    <property type="evidence" value="ECO:0007669"/>
    <property type="project" value="InterPro"/>
</dbReference>
<reference evidence="11" key="1">
    <citation type="submission" date="2020-10" db="EMBL/GenBank/DDBJ databases">
        <authorList>
            <person name="Gilroy R."/>
        </authorList>
    </citation>
    <scope>NUCLEOTIDE SEQUENCE</scope>
    <source>
        <strain evidence="11">ChiW16-3235</strain>
    </source>
</reference>
<evidence type="ECO:0000256" key="9">
    <source>
        <dbReference type="ARBA" id="ARBA00049486"/>
    </source>
</evidence>
<organism evidence="11 12">
    <name type="scientific">Candidatus Coproplasma avicola</name>
    <dbReference type="NCBI Taxonomy" id="2840744"/>
    <lineage>
        <taxon>Bacteria</taxon>
        <taxon>Bacillati</taxon>
        <taxon>Bacillota</taxon>
        <taxon>Clostridia</taxon>
        <taxon>Eubacteriales</taxon>
        <taxon>Candidatus Coproplasma</taxon>
    </lineage>
</organism>
<dbReference type="InterPro" id="IPR005881">
    <property type="entry name" value="Ser_O-AcTrfase"/>
</dbReference>
<evidence type="ECO:0000256" key="5">
    <source>
        <dbReference type="ARBA" id="ARBA00022605"/>
    </source>
</evidence>
<keyword evidence="5" id="KW-0028">Amino-acid biosynthesis</keyword>
<sequence>MDINAAMENDPAARSKFEVWLTYSGVKALSHHRLANRLYKMNLKLLARIVSQYSRRRTGIEIHPAARIAPGVFIDHGMGVVIGETAEVGAGSVIYQGVTLGGTGKQTGKRHPTVGENCVISAGAKVLGDIHVGDYAKVGAGAVVLRDVPAHATVVGVPARVVRIRGSKEGIDLCQDNSDPLRDEVCALRERMFALEEQMERLKQEKEEIEKSGNEKD</sequence>
<accession>A0A9D1E5I6</accession>
<evidence type="ECO:0000256" key="6">
    <source>
        <dbReference type="ARBA" id="ARBA00022679"/>
    </source>
</evidence>
<dbReference type="InterPro" id="IPR011004">
    <property type="entry name" value="Trimer_LpxA-like_sf"/>
</dbReference>
<dbReference type="SUPFAM" id="SSF51161">
    <property type="entry name" value="Trimeric LpxA-like enzymes"/>
    <property type="match status" value="1"/>
</dbReference>
<dbReference type="InterPro" id="IPR042122">
    <property type="entry name" value="Ser_AcTrfase_N_sf"/>
</dbReference>
<evidence type="ECO:0000256" key="7">
    <source>
        <dbReference type="ARBA" id="ARBA00023192"/>
    </source>
</evidence>